<dbReference type="InterPro" id="IPR045186">
    <property type="entry name" value="Indole-3-glycerol_P_synth"/>
</dbReference>
<dbReference type="NCBIfam" id="NF001377">
    <property type="entry name" value="PRK00278.2-4"/>
    <property type="match status" value="1"/>
</dbReference>
<sequence length="261" mass="29104">MKPQMNSILERIAQKKLEEVEAAKQNKPLSTLELDQSPPIRDFVAALKSTSPAIIAEIKKASPSKGIIRTDFDVVDIATAYAQNGASCLSVLTDQDFFQGHPDYLLLAKSHCHLPVLRKDFIIDPYQIYESRALGADCILLIVALLDDAQLMDYCQMAKELNMSVLVESHTEEELNRAIQLPTPLMGINNRSLHTFKTDIQLSIRLKDQVPGNKLVITESGINSRTDIKLMLSHGIETFLIGESLMRTKDIGFALRSLIND</sequence>
<dbReference type="Pfam" id="PF00218">
    <property type="entry name" value="IGPS"/>
    <property type="match status" value="1"/>
</dbReference>
<dbReference type="UniPathway" id="UPA00035">
    <property type="reaction ID" value="UER00043"/>
</dbReference>
<dbReference type="PANTHER" id="PTHR22854:SF2">
    <property type="entry name" value="INDOLE-3-GLYCEROL-PHOSPHATE SYNTHASE"/>
    <property type="match status" value="1"/>
</dbReference>
<dbReference type="GO" id="GO:0004425">
    <property type="term" value="F:indole-3-glycerol-phosphate synthase activity"/>
    <property type="evidence" value="ECO:0007669"/>
    <property type="project" value="UniProtKB-UniRule"/>
</dbReference>
<comment type="pathway">
    <text evidence="2 8">Amino-acid biosynthesis; L-tryptophan biosynthesis; L-tryptophan from chorismate: step 4/5.</text>
</comment>
<evidence type="ECO:0000256" key="8">
    <source>
        <dbReference type="HAMAP-Rule" id="MF_00134"/>
    </source>
</evidence>
<evidence type="ECO:0000256" key="3">
    <source>
        <dbReference type="ARBA" id="ARBA00022605"/>
    </source>
</evidence>
<comment type="catalytic activity">
    <reaction evidence="1 8">
        <text>1-(2-carboxyphenylamino)-1-deoxy-D-ribulose 5-phosphate + H(+) = (1S,2R)-1-C-(indol-3-yl)glycerol 3-phosphate + CO2 + H2O</text>
        <dbReference type="Rhea" id="RHEA:23476"/>
        <dbReference type="ChEBI" id="CHEBI:15377"/>
        <dbReference type="ChEBI" id="CHEBI:15378"/>
        <dbReference type="ChEBI" id="CHEBI:16526"/>
        <dbReference type="ChEBI" id="CHEBI:58613"/>
        <dbReference type="ChEBI" id="CHEBI:58866"/>
        <dbReference type="EC" id="4.1.1.48"/>
    </reaction>
</comment>
<evidence type="ECO:0000256" key="1">
    <source>
        <dbReference type="ARBA" id="ARBA00001633"/>
    </source>
</evidence>
<gene>
    <name evidence="8 10" type="primary">trpC</name>
    <name evidence="10" type="ORF">Lwal_0299</name>
</gene>
<evidence type="ECO:0000256" key="4">
    <source>
        <dbReference type="ARBA" id="ARBA00022793"/>
    </source>
</evidence>
<dbReference type="NCBIfam" id="NF001373">
    <property type="entry name" value="PRK00278.1-6"/>
    <property type="match status" value="1"/>
</dbReference>
<keyword evidence="6 8" id="KW-0057">Aromatic amino acid biosynthesis</keyword>
<organism evidence="10 11">
    <name type="scientific">Legionella waltersii</name>
    <dbReference type="NCBI Taxonomy" id="66969"/>
    <lineage>
        <taxon>Bacteria</taxon>
        <taxon>Pseudomonadati</taxon>
        <taxon>Pseudomonadota</taxon>
        <taxon>Gammaproteobacteria</taxon>
        <taxon>Legionellales</taxon>
        <taxon>Legionellaceae</taxon>
        <taxon>Legionella</taxon>
    </lineage>
</organism>
<evidence type="ECO:0000313" key="10">
    <source>
        <dbReference type="EMBL" id="KTD82821.1"/>
    </source>
</evidence>
<dbReference type="FunFam" id="3.20.20.70:FF:000024">
    <property type="entry name" value="Indole-3-glycerol phosphate synthase"/>
    <property type="match status" value="1"/>
</dbReference>
<dbReference type="GO" id="GO:0000162">
    <property type="term" value="P:L-tryptophan biosynthetic process"/>
    <property type="evidence" value="ECO:0007669"/>
    <property type="project" value="UniProtKB-UniRule"/>
</dbReference>
<keyword evidence="5 8" id="KW-0822">Tryptophan biosynthesis</keyword>
<dbReference type="InterPro" id="IPR011060">
    <property type="entry name" value="RibuloseP-bd_barrel"/>
</dbReference>
<keyword evidence="7 8" id="KW-0456">Lyase</keyword>
<evidence type="ECO:0000256" key="6">
    <source>
        <dbReference type="ARBA" id="ARBA00023141"/>
    </source>
</evidence>
<dbReference type="PATRIC" id="fig|66969.6.peg.327"/>
<evidence type="ECO:0000256" key="5">
    <source>
        <dbReference type="ARBA" id="ARBA00022822"/>
    </source>
</evidence>
<reference evidence="10 11" key="1">
    <citation type="submission" date="2015-11" db="EMBL/GenBank/DDBJ databases">
        <title>Genomic analysis of 38 Legionella species identifies large and diverse effector repertoires.</title>
        <authorList>
            <person name="Burstein D."/>
            <person name="Amaro F."/>
            <person name="Zusman T."/>
            <person name="Lifshitz Z."/>
            <person name="Cohen O."/>
            <person name="Gilbert J.A."/>
            <person name="Pupko T."/>
            <person name="Shuman H.A."/>
            <person name="Segal G."/>
        </authorList>
    </citation>
    <scope>NUCLEOTIDE SEQUENCE [LARGE SCALE GENOMIC DNA]</scope>
    <source>
        <strain evidence="10 11">ATCC 51914</strain>
    </source>
</reference>
<evidence type="ECO:0000313" key="11">
    <source>
        <dbReference type="Proteomes" id="UP000054729"/>
    </source>
</evidence>
<dbReference type="EC" id="4.1.1.48" evidence="8"/>
<dbReference type="Proteomes" id="UP000054729">
    <property type="component" value="Unassembled WGS sequence"/>
</dbReference>
<dbReference type="InterPro" id="IPR013785">
    <property type="entry name" value="Aldolase_TIM"/>
</dbReference>
<dbReference type="InterPro" id="IPR013798">
    <property type="entry name" value="Indole-3-glycerol_P_synth_dom"/>
</dbReference>
<keyword evidence="3 8" id="KW-0028">Amino-acid biosynthesis</keyword>
<dbReference type="PANTHER" id="PTHR22854">
    <property type="entry name" value="TRYPTOPHAN BIOSYNTHESIS PROTEIN"/>
    <property type="match status" value="1"/>
</dbReference>
<evidence type="ECO:0000259" key="9">
    <source>
        <dbReference type="Pfam" id="PF00218"/>
    </source>
</evidence>
<keyword evidence="11" id="KW-1185">Reference proteome</keyword>
<accession>A0A0W1ANE3</accession>
<dbReference type="Gene3D" id="3.20.20.70">
    <property type="entry name" value="Aldolase class I"/>
    <property type="match status" value="1"/>
</dbReference>
<dbReference type="EMBL" id="LNZB01000006">
    <property type="protein sequence ID" value="KTD82821.1"/>
    <property type="molecule type" value="Genomic_DNA"/>
</dbReference>
<evidence type="ECO:0000256" key="2">
    <source>
        <dbReference type="ARBA" id="ARBA00004696"/>
    </source>
</evidence>
<keyword evidence="4 8" id="KW-0210">Decarboxylase</keyword>
<dbReference type="AlphaFoldDB" id="A0A0W1ANE3"/>
<dbReference type="CDD" id="cd00331">
    <property type="entry name" value="IGPS"/>
    <property type="match status" value="1"/>
</dbReference>
<dbReference type="HAMAP" id="MF_00134_B">
    <property type="entry name" value="IGPS_B"/>
    <property type="match status" value="1"/>
</dbReference>
<comment type="similarity">
    <text evidence="8">Belongs to the TrpC family.</text>
</comment>
<dbReference type="GO" id="GO:0004640">
    <property type="term" value="F:phosphoribosylanthranilate isomerase activity"/>
    <property type="evidence" value="ECO:0007669"/>
    <property type="project" value="TreeGrafter"/>
</dbReference>
<name>A0A0W1ANE3_9GAMM</name>
<dbReference type="SUPFAM" id="SSF51366">
    <property type="entry name" value="Ribulose-phoshate binding barrel"/>
    <property type="match status" value="1"/>
</dbReference>
<evidence type="ECO:0000256" key="7">
    <source>
        <dbReference type="ARBA" id="ARBA00023239"/>
    </source>
</evidence>
<protein>
    <recommendedName>
        <fullName evidence="8">Indole-3-glycerol phosphate synthase</fullName>
        <shortName evidence="8">IGPS</shortName>
        <ecNumber evidence="8">4.1.1.48</ecNumber>
    </recommendedName>
</protein>
<dbReference type="STRING" id="66969.Lwal_0299"/>
<feature type="domain" description="Indole-3-glycerol phosphate synthase" evidence="9">
    <location>
        <begin position="9"/>
        <end position="258"/>
    </location>
</feature>
<dbReference type="InterPro" id="IPR001468">
    <property type="entry name" value="Indole-3-GlycerolPSynthase_CS"/>
</dbReference>
<dbReference type="PROSITE" id="PS00614">
    <property type="entry name" value="IGPS"/>
    <property type="match status" value="1"/>
</dbReference>
<comment type="caution">
    <text evidence="10">The sequence shown here is derived from an EMBL/GenBank/DDBJ whole genome shotgun (WGS) entry which is preliminary data.</text>
</comment>
<proteinExistence type="inferred from homology"/>